<evidence type="ECO:0000256" key="10">
    <source>
        <dbReference type="SAM" id="MobiDB-lite"/>
    </source>
</evidence>
<feature type="compositionally biased region" description="Polar residues" evidence="10">
    <location>
        <begin position="434"/>
        <end position="452"/>
    </location>
</feature>
<dbReference type="FunFam" id="1.20.5.190:FF:000065">
    <property type="entry name" value="Calmodulin-binding transcription activator (Camta), drome"/>
    <property type="match status" value="1"/>
</dbReference>
<dbReference type="GO" id="GO:0005634">
    <property type="term" value="C:nucleus"/>
    <property type="evidence" value="ECO:0007669"/>
    <property type="project" value="UniProtKB-SubCell"/>
</dbReference>
<feature type="compositionally biased region" description="Basic and acidic residues" evidence="10">
    <location>
        <begin position="1451"/>
        <end position="1461"/>
    </location>
</feature>
<keyword evidence="6" id="KW-0010">Activator</keyword>
<keyword evidence="3" id="KW-0677">Repeat</keyword>
<dbReference type="SUPFAM" id="SSF48403">
    <property type="entry name" value="Ankyrin repeat"/>
    <property type="match status" value="1"/>
</dbReference>
<feature type="region of interest" description="Disordered" evidence="10">
    <location>
        <begin position="1151"/>
        <end position="1210"/>
    </location>
</feature>
<evidence type="ECO:0000256" key="7">
    <source>
        <dbReference type="ARBA" id="ARBA00023163"/>
    </source>
</evidence>
<comment type="similarity">
    <text evidence="2">Belongs to the CAMTA family.</text>
</comment>
<dbReference type="Gene3D" id="1.25.40.20">
    <property type="entry name" value="Ankyrin repeat-containing domain"/>
    <property type="match status" value="1"/>
</dbReference>
<name>A0A553PPW5_TIGCA</name>
<evidence type="ECO:0000256" key="1">
    <source>
        <dbReference type="ARBA" id="ARBA00004123"/>
    </source>
</evidence>
<feature type="compositionally biased region" description="Low complexity" evidence="10">
    <location>
        <begin position="324"/>
        <end position="338"/>
    </location>
</feature>
<comment type="subcellular location">
    <subcellularLocation>
        <location evidence="1">Nucleus</location>
    </subcellularLocation>
</comment>
<sequence>MLIAFDRHQDWLSKEVKIRPKSGSMLLYSRKKVRYRRDGYCWKKRKDGKTTREDHMKLKVQGMECIYGCYVHSAILPTFHRRCYWLLQNPDIVLVHYLNVPYPDDNKLVIASSVSLWGEKKEWTKEELISQLKPMFFSEEEPDLNNELEISTAETVEAIVTQLMEKQRAARTAALNKQLECGCPDSTNPEKSCGHVRKVQATKSEAHTTSGTTGHASGGGPGTGGRAPSSRSTHHRRMLMQQRMQQQRLEGNQFFKANDRYYGSHPSQGNGPSSYSQVSSTTGNVDSRQSPGTPSPQNQPMNPSHLVLSVSQIQTNNGLLILNNQNHHNQPYLPQHPAHPNPHQHHSTGMTNLHAHQHPEQAVSSNQSDSVDSHGSSRNSPSATTSVSSALRSLNNLSDFALENNGNYEPYSVTDTLLSAGGESDSAHGDSRGANRNTEGNPKETTMPSGNTPLLDFKSAFPEMDSKSEINFHHEPLDNDDISRTLQANMPSSYQQKAHPQNLVAGHHGPVSHSHGSNPHGLHSHGHHSNHHPVDLNPMEFIEHDVVNPSAAGFDVSLDPFNMLDEFSDLDGNPSHYTHAHGSSMGPSGSVANHPNAMAGSPPGGSAMLSQHLPGPMLSSVSGGNAAHHKNGGLLNHAGNRELVQITDYSPEWAWPDGGIKILVTGPWHHTASSGYQILFDDVPVPTSLVQNGVLRCYAPAHKVGEAQLEVAQEGQKISSPVIFEYKPVAQDETLRLLPPFASIVMDAEINQCSPAIMSGSSSLEGGHSPTKPSTDSTLIKNLENDFMKREKSVFMIKNNVAIAHDEEKNLSYHVERILKFNLWKKLESIVNAMTEEETNGAGNAQSNHLKMEKINVMENSLVSIVQSLASATKVEKRGPANSWKSKSETPNFVNLKSPSPFWSQDDETASQISFNSDKPNKEEQNTLLHITAALGYTKLTCSLLQWSDENPYALLSKEINALAQDQEGFTPLMRACLNGKEETALLLYHWNPLALKVLNYDGESCFDLAAPYDCLCSQLEKFERIRHLSEPSGKTDEFAKPSSVSSKKLDETHPDPSGGLTSLRKIRSTSPASLARSFRSVSPSMQQPLTVNVDFPTSTGVLHPRRRLSKRSSFDSGINMHQGDGFSRPFLDKKDAKTAAKSSFYLRRNASSDKVFQKPSQENPRSPIIDVEGLSDEDQEEKSKKKRDSVFKEPTPEKPLPTTNHLDEVEDQRVLTLAEQFIAAMPDRIKNESESEPMLICYPSPQAGEGTSIQDNSQSDDLGVESMCDDLDVEFDFNFEETCSYRENFTPNSSLSPNSSCLQSPASYTFESPSPCGSRSFSVDFISPPCTTADLQEFLMASAKCEKDLSNLTLSDQEQRELYEAAQIIQKAYRSYKGRKMESEYQEKEAKAAVVIQNYYRRYKQYLYWKQMAKAATVIQNKYRIYCEHKRFKKSQEAATCIQNYYRTYKEHRDRPRGSRESTPSSGLKRTYSQRRQHQAAKKIQQFMRKTHLRPPYGTVFVLRRCGAAERAGPGCFTCSTGSSGPNSSSSGNSGPHGGLNPSNHAASANGRKREAVGHFGPAGSIIPPKLSSAAAAYANSQTGVNVPPPPPPPPPPGGSAAHMKALPPHATSAYYSLQQPPHHHHHHINSNFMAGVGAHGQHLNGNTGSYYGWVTGPNGHPGAHHHHHPHHNHPIHHHHPIVNGAQK</sequence>
<feature type="region of interest" description="Disordered" evidence="10">
    <location>
        <begin position="1520"/>
        <end position="1565"/>
    </location>
</feature>
<evidence type="ECO:0000259" key="11">
    <source>
        <dbReference type="PROSITE" id="PS51437"/>
    </source>
</evidence>
<keyword evidence="13" id="KW-1185">Reference proteome</keyword>
<evidence type="ECO:0000256" key="3">
    <source>
        <dbReference type="ARBA" id="ARBA00022737"/>
    </source>
</evidence>
<dbReference type="GO" id="GO:0003690">
    <property type="term" value="F:double-stranded DNA binding"/>
    <property type="evidence" value="ECO:0007669"/>
    <property type="project" value="TreeGrafter"/>
</dbReference>
<proteinExistence type="inferred from homology"/>
<feature type="region of interest" description="Disordered" evidence="10">
    <location>
        <begin position="492"/>
        <end position="530"/>
    </location>
</feature>
<evidence type="ECO:0000256" key="4">
    <source>
        <dbReference type="ARBA" id="ARBA00023015"/>
    </source>
</evidence>
<feature type="region of interest" description="Disordered" evidence="10">
    <location>
        <begin position="1579"/>
        <end position="1606"/>
    </location>
</feature>
<comment type="subunit">
    <text evidence="9">May interact with calmodulin.</text>
</comment>
<dbReference type="Pfam" id="PF01833">
    <property type="entry name" value="TIG"/>
    <property type="match status" value="1"/>
</dbReference>
<feature type="compositionally biased region" description="Polar residues" evidence="10">
    <location>
        <begin position="362"/>
        <end position="387"/>
    </location>
</feature>
<evidence type="ECO:0000256" key="5">
    <source>
        <dbReference type="ARBA" id="ARBA00023043"/>
    </source>
</evidence>
<feature type="compositionally biased region" description="Low complexity" evidence="10">
    <location>
        <begin position="1521"/>
        <end position="1545"/>
    </location>
</feature>
<keyword evidence="7" id="KW-0804">Transcription</keyword>
<dbReference type="GO" id="GO:0003712">
    <property type="term" value="F:transcription coregulator activity"/>
    <property type="evidence" value="ECO:0007669"/>
    <property type="project" value="TreeGrafter"/>
</dbReference>
<dbReference type="STRING" id="6832.A0A553PPW5"/>
<feature type="compositionally biased region" description="Gly residues" evidence="10">
    <location>
        <begin position="216"/>
        <end position="225"/>
    </location>
</feature>
<feature type="compositionally biased region" description="Pro residues" evidence="10">
    <location>
        <begin position="1588"/>
        <end position="1599"/>
    </location>
</feature>
<gene>
    <name evidence="12" type="ORF">TCAL_11001</name>
</gene>
<feature type="compositionally biased region" description="Polar residues" evidence="10">
    <location>
        <begin position="1153"/>
        <end position="1165"/>
    </location>
</feature>
<dbReference type="InterPro" id="IPR027417">
    <property type="entry name" value="P-loop_NTPase"/>
</dbReference>
<dbReference type="PANTHER" id="PTHR23335:SF1">
    <property type="entry name" value="CALMODULIN-BINDING TRANSCRIPTION ACTIVATOR, ISOFORM F"/>
    <property type="match status" value="1"/>
</dbReference>
<dbReference type="CDD" id="cd00603">
    <property type="entry name" value="IPT_PCSR"/>
    <property type="match status" value="1"/>
</dbReference>
<feature type="compositionally biased region" description="Low complexity" evidence="10">
    <location>
        <begin position="506"/>
        <end position="521"/>
    </location>
</feature>
<reference evidence="12 13" key="1">
    <citation type="journal article" date="2018" name="Nat. Ecol. Evol.">
        <title>Genomic signatures of mitonuclear coevolution across populations of Tigriopus californicus.</title>
        <authorList>
            <person name="Barreto F.S."/>
            <person name="Watson E.T."/>
            <person name="Lima T.G."/>
            <person name="Willett C.S."/>
            <person name="Edmands S."/>
            <person name="Li W."/>
            <person name="Burton R.S."/>
        </authorList>
    </citation>
    <scope>NUCLEOTIDE SEQUENCE [LARGE SCALE GENOMIC DNA]</scope>
    <source>
        <strain evidence="12 13">San Diego</strain>
    </source>
</reference>
<evidence type="ECO:0000256" key="2">
    <source>
        <dbReference type="ARBA" id="ARBA00008267"/>
    </source>
</evidence>
<dbReference type="PROSITE" id="PS51437">
    <property type="entry name" value="CG_1"/>
    <property type="match status" value="1"/>
</dbReference>
<dbReference type="InterPro" id="IPR036770">
    <property type="entry name" value="Ankyrin_rpt-contain_sf"/>
</dbReference>
<feature type="region of interest" description="Disordered" evidence="10">
    <location>
        <begin position="324"/>
        <end position="387"/>
    </location>
</feature>
<dbReference type="InterPro" id="IPR005559">
    <property type="entry name" value="CG-1_dom"/>
</dbReference>
<accession>A0A553PPW5</accession>
<dbReference type="FunFam" id="2.60.40.10:FF:000089">
    <property type="entry name" value="calmodulin-binding transcription activator 2 isoform X1"/>
    <property type="match status" value="1"/>
</dbReference>
<evidence type="ECO:0000256" key="8">
    <source>
        <dbReference type="ARBA" id="ARBA00023242"/>
    </source>
</evidence>
<evidence type="ECO:0000313" key="13">
    <source>
        <dbReference type="Proteomes" id="UP000318571"/>
    </source>
</evidence>
<feature type="compositionally biased region" description="Basic residues" evidence="10">
    <location>
        <begin position="1473"/>
        <end position="1482"/>
    </location>
</feature>
<feature type="region of interest" description="Disordered" evidence="10">
    <location>
        <begin position="1451"/>
        <end position="1490"/>
    </location>
</feature>
<dbReference type="InterPro" id="IPR002909">
    <property type="entry name" value="IPT_dom"/>
</dbReference>
<dbReference type="Gene3D" id="2.60.40.10">
    <property type="entry name" value="Immunoglobulins"/>
    <property type="match status" value="1"/>
</dbReference>
<feature type="domain" description="CG-1" evidence="11">
    <location>
        <begin position="1"/>
        <end position="106"/>
    </location>
</feature>
<feature type="compositionally biased region" description="Polar residues" evidence="10">
    <location>
        <begin position="265"/>
        <end position="302"/>
    </location>
</feature>
<feature type="compositionally biased region" description="Basic residues" evidence="10">
    <location>
        <begin position="1664"/>
        <end position="1682"/>
    </location>
</feature>
<evidence type="ECO:0000256" key="6">
    <source>
        <dbReference type="ARBA" id="ARBA00023159"/>
    </source>
</evidence>
<feature type="region of interest" description="Disordered" evidence="10">
    <location>
        <begin position="413"/>
        <end position="458"/>
    </location>
</feature>
<keyword evidence="5" id="KW-0040">ANK repeat</keyword>
<feature type="compositionally biased region" description="Polar residues" evidence="10">
    <location>
        <begin position="1090"/>
        <end position="1101"/>
    </location>
</feature>
<dbReference type="Gene3D" id="1.20.5.190">
    <property type="match status" value="2"/>
</dbReference>
<feature type="region of interest" description="Disordered" evidence="10">
    <location>
        <begin position="1033"/>
        <end position="1069"/>
    </location>
</feature>
<dbReference type="PANTHER" id="PTHR23335">
    <property type="entry name" value="CALMODULIN-BINDING TRANSCRIPTION ACTIVATOR CAMTA"/>
    <property type="match status" value="1"/>
</dbReference>
<keyword evidence="8" id="KW-0539">Nucleus</keyword>
<dbReference type="InterPro" id="IPR014756">
    <property type="entry name" value="Ig_E-set"/>
</dbReference>
<dbReference type="GO" id="GO:0006357">
    <property type="term" value="P:regulation of transcription by RNA polymerase II"/>
    <property type="evidence" value="ECO:0007669"/>
    <property type="project" value="TreeGrafter"/>
</dbReference>
<feature type="region of interest" description="Disordered" evidence="10">
    <location>
        <begin position="259"/>
        <end position="303"/>
    </location>
</feature>
<keyword evidence="4" id="KW-0805">Transcription regulation</keyword>
<protein>
    <recommendedName>
        <fullName evidence="11">CG-1 domain-containing protein</fullName>
    </recommendedName>
</protein>
<dbReference type="OMA" id="VQLYSNP"/>
<feature type="region of interest" description="Disordered" evidence="10">
    <location>
        <begin position="1090"/>
        <end position="1131"/>
    </location>
</feature>
<dbReference type="InterPro" id="IPR000048">
    <property type="entry name" value="IQ_motif_EF-hand-BS"/>
</dbReference>
<dbReference type="EMBL" id="VCGU01000002">
    <property type="protein sequence ID" value="TRY79691.1"/>
    <property type="molecule type" value="Genomic_DNA"/>
</dbReference>
<feature type="region of interest" description="Disordered" evidence="10">
    <location>
        <begin position="180"/>
        <end position="236"/>
    </location>
</feature>
<dbReference type="SMART" id="SM01076">
    <property type="entry name" value="CG-1"/>
    <property type="match status" value="1"/>
</dbReference>
<evidence type="ECO:0000313" key="12">
    <source>
        <dbReference type="EMBL" id="TRY79691.1"/>
    </source>
</evidence>
<feature type="region of interest" description="Disordered" evidence="10">
    <location>
        <begin position="1660"/>
        <end position="1689"/>
    </location>
</feature>
<dbReference type="CDD" id="cd23767">
    <property type="entry name" value="IQCD"/>
    <property type="match status" value="1"/>
</dbReference>
<comment type="caution">
    <text evidence="12">The sequence shown here is derived from an EMBL/GenBank/DDBJ whole genome shotgun (WGS) entry which is preliminary data.</text>
</comment>
<dbReference type="InterPro" id="IPR013783">
    <property type="entry name" value="Ig-like_fold"/>
</dbReference>
<evidence type="ECO:0000256" key="9">
    <source>
        <dbReference type="ARBA" id="ARBA00029480"/>
    </source>
</evidence>
<dbReference type="SMART" id="SM00015">
    <property type="entry name" value="IQ"/>
    <property type="match status" value="4"/>
</dbReference>
<dbReference type="SUPFAM" id="SSF81296">
    <property type="entry name" value="E set domains"/>
    <property type="match status" value="1"/>
</dbReference>
<organism evidence="12 13">
    <name type="scientific">Tigriopus californicus</name>
    <name type="common">Marine copepod</name>
    <dbReference type="NCBI Taxonomy" id="6832"/>
    <lineage>
        <taxon>Eukaryota</taxon>
        <taxon>Metazoa</taxon>
        <taxon>Ecdysozoa</taxon>
        <taxon>Arthropoda</taxon>
        <taxon>Crustacea</taxon>
        <taxon>Multicrustacea</taxon>
        <taxon>Hexanauplia</taxon>
        <taxon>Copepoda</taxon>
        <taxon>Harpacticoida</taxon>
        <taxon>Harpacticidae</taxon>
        <taxon>Tigriopus</taxon>
    </lineage>
</organism>
<dbReference type="Pfam" id="PF03859">
    <property type="entry name" value="CG-1"/>
    <property type="match status" value="1"/>
</dbReference>
<dbReference type="Proteomes" id="UP000318571">
    <property type="component" value="Chromosome 6"/>
</dbReference>
<dbReference type="SUPFAM" id="SSF52540">
    <property type="entry name" value="P-loop containing nucleoside triphosphate hydrolases"/>
    <property type="match status" value="1"/>
</dbReference>